<name>A0A6J4QV60_9ACTN</name>
<evidence type="ECO:0000256" key="1">
    <source>
        <dbReference type="SAM" id="MobiDB-lite"/>
    </source>
</evidence>
<protein>
    <submittedName>
        <fullName evidence="2">Uncharacterized protein</fullName>
    </submittedName>
</protein>
<sequence>MDVPKSSAPAHPTKDPATRLQRLEEKYRRELLPEDERLELYERIVRLRRRLGL</sequence>
<reference evidence="2" key="1">
    <citation type="submission" date="2020-02" db="EMBL/GenBank/DDBJ databases">
        <authorList>
            <person name="Meier V. D."/>
        </authorList>
    </citation>
    <scope>NUCLEOTIDE SEQUENCE</scope>
    <source>
        <strain evidence="2">AVDCRST_MAG01</strain>
    </source>
</reference>
<dbReference type="AlphaFoldDB" id="A0A6J4QV60"/>
<dbReference type="EMBL" id="CADCUW010000683">
    <property type="protein sequence ID" value="CAA9455847.1"/>
    <property type="molecule type" value="Genomic_DNA"/>
</dbReference>
<feature type="compositionally biased region" description="Basic and acidic residues" evidence="1">
    <location>
        <begin position="12"/>
        <end position="21"/>
    </location>
</feature>
<organism evidence="2">
    <name type="scientific">uncultured Rubrobacteraceae bacterium</name>
    <dbReference type="NCBI Taxonomy" id="349277"/>
    <lineage>
        <taxon>Bacteria</taxon>
        <taxon>Bacillati</taxon>
        <taxon>Actinomycetota</taxon>
        <taxon>Rubrobacteria</taxon>
        <taxon>Rubrobacterales</taxon>
        <taxon>Rubrobacteraceae</taxon>
        <taxon>environmental samples</taxon>
    </lineage>
</organism>
<evidence type="ECO:0000313" key="2">
    <source>
        <dbReference type="EMBL" id="CAA9455847.1"/>
    </source>
</evidence>
<proteinExistence type="predicted"/>
<gene>
    <name evidence="2" type="ORF">AVDCRST_MAG01-01-5179</name>
</gene>
<accession>A0A6J4QV60</accession>
<feature type="region of interest" description="Disordered" evidence="1">
    <location>
        <begin position="1"/>
        <end position="21"/>
    </location>
</feature>